<proteinExistence type="predicted"/>
<reference evidence="1" key="1">
    <citation type="submission" date="2018-08" db="EMBL/GenBank/DDBJ databases">
        <authorList>
            <person name="Ashton P.M."/>
            <person name="Dallman T."/>
            <person name="Nair S."/>
            <person name="De Pinna E."/>
            <person name="Peters T."/>
            <person name="Grant K."/>
        </authorList>
    </citation>
    <scope>NUCLEOTIDE SEQUENCE [LARGE SCALE GENOMIC DNA]</scope>
    <source>
        <strain evidence="1">38306</strain>
    </source>
</reference>
<organism evidence="1">
    <name type="scientific">Salmonella enteritidis</name>
    <dbReference type="NCBI Taxonomy" id="149539"/>
    <lineage>
        <taxon>Bacteria</taxon>
        <taxon>Pseudomonadati</taxon>
        <taxon>Pseudomonadota</taxon>
        <taxon>Gammaproteobacteria</taxon>
        <taxon>Enterobacterales</taxon>
        <taxon>Enterobacteriaceae</taxon>
        <taxon>Salmonella</taxon>
    </lineage>
</organism>
<sequence length="59" mass="7034">MRLRRALPAQSCGKQHHCRAERGKTAKDLLLKKTPERRCYLIRLIWSHFARSGSHFNFR</sequence>
<comment type="caution">
    <text evidence="1">The sequence shown here is derived from an EMBL/GenBank/DDBJ whole genome shotgun (WGS) entry which is preliminary data.</text>
</comment>
<evidence type="ECO:0000313" key="1">
    <source>
        <dbReference type="EMBL" id="MIQ23661.1"/>
    </source>
</evidence>
<dbReference type="EMBL" id="RSQT01000070">
    <property type="protein sequence ID" value="MIQ23661.1"/>
    <property type="molecule type" value="Genomic_DNA"/>
</dbReference>
<protein>
    <submittedName>
        <fullName evidence="1">Uncharacterized protein</fullName>
    </submittedName>
</protein>
<accession>A0A657F0X3</accession>
<name>A0A657F0X3_SALEN</name>
<dbReference type="Proteomes" id="UP000885271">
    <property type="component" value="Unassembled WGS sequence"/>
</dbReference>
<dbReference type="AlphaFoldDB" id="A0A657F0X3"/>
<gene>
    <name evidence="1" type="ORF">ZQ07_24420</name>
</gene>